<dbReference type="Pfam" id="PF00067">
    <property type="entry name" value="p450"/>
    <property type="match status" value="1"/>
</dbReference>
<evidence type="ECO:0000313" key="12">
    <source>
        <dbReference type="EMBL" id="GKV18133.1"/>
    </source>
</evidence>
<keyword evidence="9" id="KW-0408">Iron</keyword>
<comment type="cofactor">
    <cofactor evidence="1">
        <name>heme</name>
        <dbReference type="ChEBI" id="CHEBI:30413"/>
    </cofactor>
</comment>
<dbReference type="EMBL" id="BPVZ01000049">
    <property type="protein sequence ID" value="GKV18133.1"/>
    <property type="molecule type" value="Genomic_DNA"/>
</dbReference>
<reference evidence="12 13" key="1">
    <citation type="journal article" date="2021" name="Commun. Biol.">
        <title>The genome of Shorea leprosula (Dipterocarpaceae) highlights the ecological relevance of drought in aseasonal tropical rainforests.</title>
        <authorList>
            <person name="Ng K.K.S."/>
            <person name="Kobayashi M.J."/>
            <person name="Fawcett J.A."/>
            <person name="Hatakeyama M."/>
            <person name="Paape T."/>
            <person name="Ng C.H."/>
            <person name="Ang C.C."/>
            <person name="Tnah L.H."/>
            <person name="Lee C.T."/>
            <person name="Nishiyama T."/>
            <person name="Sese J."/>
            <person name="O'Brien M.J."/>
            <person name="Copetti D."/>
            <person name="Mohd Noor M.I."/>
            <person name="Ong R.C."/>
            <person name="Putra M."/>
            <person name="Sireger I.Z."/>
            <person name="Indrioko S."/>
            <person name="Kosugi Y."/>
            <person name="Izuno A."/>
            <person name="Isagi Y."/>
            <person name="Lee S.L."/>
            <person name="Shimizu K.K."/>
        </authorList>
    </citation>
    <scope>NUCLEOTIDE SEQUENCE [LARGE SCALE GENOMIC DNA]</scope>
    <source>
        <strain evidence="12">214</strain>
    </source>
</reference>
<evidence type="ECO:0000256" key="2">
    <source>
        <dbReference type="ARBA" id="ARBA00004167"/>
    </source>
</evidence>
<proteinExistence type="inferred from homology"/>
<keyword evidence="6" id="KW-0479">Metal-binding</keyword>
<evidence type="ECO:0000256" key="10">
    <source>
        <dbReference type="ARBA" id="ARBA00023033"/>
    </source>
</evidence>
<dbReference type="InterPro" id="IPR001128">
    <property type="entry name" value="Cyt_P450"/>
</dbReference>
<dbReference type="PANTHER" id="PTHR47955:SF22">
    <property type="entry name" value="CYTOCHROME P450 83B1-LIKE"/>
    <property type="match status" value="1"/>
</dbReference>
<evidence type="ECO:0000256" key="8">
    <source>
        <dbReference type="ARBA" id="ARBA00023002"/>
    </source>
</evidence>
<sequence>MTSRLRKVFKRNECFCQQLIDEHLDPKRQKAEQEDIVDVLLKMMKDLEFTSDNIKAILVDIFVAGMDTSGYKILAKTLVYVDAWAIGRDTEACGQNVEEFYSERFIDSSIDYKGQDFGLIYTIWLWSENSAWEEYIGAAMVELVLANLLYRFDWEIPFRMKKEDIDFDTAPGITMHKRNALYLMAKECKY</sequence>
<organism evidence="12 13">
    <name type="scientific">Rubroshorea leprosula</name>
    <dbReference type="NCBI Taxonomy" id="152421"/>
    <lineage>
        <taxon>Eukaryota</taxon>
        <taxon>Viridiplantae</taxon>
        <taxon>Streptophyta</taxon>
        <taxon>Embryophyta</taxon>
        <taxon>Tracheophyta</taxon>
        <taxon>Spermatophyta</taxon>
        <taxon>Magnoliopsida</taxon>
        <taxon>eudicotyledons</taxon>
        <taxon>Gunneridae</taxon>
        <taxon>Pentapetalae</taxon>
        <taxon>rosids</taxon>
        <taxon>malvids</taxon>
        <taxon>Malvales</taxon>
        <taxon>Dipterocarpaceae</taxon>
        <taxon>Rubroshorea</taxon>
    </lineage>
</organism>
<keyword evidence="4" id="KW-0349">Heme</keyword>
<comment type="subcellular location">
    <subcellularLocation>
        <location evidence="2">Membrane</location>
        <topology evidence="2">Single-pass membrane protein</topology>
    </subcellularLocation>
</comment>
<evidence type="ECO:0000313" key="13">
    <source>
        <dbReference type="Proteomes" id="UP001054252"/>
    </source>
</evidence>
<dbReference type="GO" id="GO:0005506">
    <property type="term" value="F:iron ion binding"/>
    <property type="evidence" value="ECO:0007669"/>
    <property type="project" value="InterPro"/>
</dbReference>
<comment type="similarity">
    <text evidence="3">Belongs to the cytochrome P450 family.</text>
</comment>
<dbReference type="InterPro" id="IPR036396">
    <property type="entry name" value="Cyt_P450_sf"/>
</dbReference>
<dbReference type="GO" id="GO:0016020">
    <property type="term" value="C:membrane"/>
    <property type="evidence" value="ECO:0007669"/>
    <property type="project" value="UniProtKB-SubCell"/>
</dbReference>
<dbReference type="Proteomes" id="UP001054252">
    <property type="component" value="Unassembled WGS sequence"/>
</dbReference>
<evidence type="ECO:0000256" key="9">
    <source>
        <dbReference type="ARBA" id="ARBA00023004"/>
    </source>
</evidence>
<dbReference type="GO" id="GO:0004497">
    <property type="term" value="F:monooxygenase activity"/>
    <property type="evidence" value="ECO:0007669"/>
    <property type="project" value="UniProtKB-KW"/>
</dbReference>
<keyword evidence="13" id="KW-1185">Reference proteome</keyword>
<evidence type="ECO:0000256" key="7">
    <source>
        <dbReference type="ARBA" id="ARBA00022989"/>
    </source>
</evidence>
<keyword evidence="11" id="KW-0472">Membrane</keyword>
<evidence type="ECO:0000256" key="6">
    <source>
        <dbReference type="ARBA" id="ARBA00022723"/>
    </source>
</evidence>
<dbReference type="PANTHER" id="PTHR47955">
    <property type="entry name" value="CYTOCHROME P450 FAMILY 71 PROTEIN"/>
    <property type="match status" value="1"/>
</dbReference>
<keyword evidence="5" id="KW-0812">Transmembrane</keyword>
<evidence type="ECO:0000256" key="1">
    <source>
        <dbReference type="ARBA" id="ARBA00001971"/>
    </source>
</evidence>
<dbReference type="SUPFAM" id="SSF48264">
    <property type="entry name" value="Cytochrome P450"/>
    <property type="match status" value="1"/>
</dbReference>
<dbReference type="GO" id="GO:0016705">
    <property type="term" value="F:oxidoreductase activity, acting on paired donors, with incorporation or reduction of molecular oxygen"/>
    <property type="evidence" value="ECO:0007669"/>
    <property type="project" value="InterPro"/>
</dbReference>
<keyword evidence="8" id="KW-0560">Oxidoreductase</keyword>
<evidence type="ECO:0008006" key="14">
    <source>
        <dbReference type="Google" id="ProtNLM"/>
    </source>
</evidence>
<keyword evidence="7" id="KW-1133">Transmembrane helix</keyword>
<evidence type="ECO:0000256" key="11">
    <source>
        <dbReference type="ARBA" id="ARBA00023136"/>
    </source>
</evidence>
<evidence type="ECO:0000256" key="3">
    <source>
        <dbReference type="ARBA" id="ARBA00010617"/>
    </source>
</evidence>
<name>A0AAV5K054_9ROSI</name>
<gene>
    <name evidence="12" type="ORF">SLEP1_g28554</name>
</gene>
<dbReference type="Gene3D" id="1.10.630.10">
    <property type="entry name" value="Cytochrome P450"/>
    <property type="match status" value="2"/>
</dbReference>
<comment type="caution">
    <text evidence="12">The sequence shown here is derived from an EMBL/GenBank/DDBJ whole genome shotgun (WGS) entry which is preliminary data.</text>
</comment>
<accession>A0AAV5K054</accession>
<dbReference type="GO" id="GO:0020037">
    <property type="term" value="F:heme binding"/>
    <property type="evidence" value="ECO:0007669"/>
    <property type="project" value="InterPro"/>
</dbReference>
<keyword evidence="10" id="KW-0503">Monooxygenase</keyword>
<protein>
    <recommendedName>
        <fullName evidence="14">Cytochrome P450</fullName>
    </recommendedName>
</protein>
<evidence type="ECO:0000256" key="5">
    <source>
        <dbReference type="ARBA" id="ARBA00022692"/>
    </source>
</evidence>
<dbReference type="AlphaFoldDB" id="A0AAV5K054"/>
<evidence type="ECO:0000256" key="4">
    <source>
        <dbReference type="ARBA" id="ARBA00022617"/>
    </source>
</evidence>